<name>A0AAU7ZUW7_9BACT</name>
<reference evidence="2" key="2">
    <citation type="journal article" date="2024" name="Environ. Microbiol.">
        <title>Genome analysis and description of Tunturibacter gen. nov. expands the diversity of Terriglobia in tundra soils.</title>
        <authorList>
            <person name="Messyasz A."/>
            <person name="Mannisto M.K."/>
            <person name="Kerkhof L.J."/>
            <person name="Haggblom M.M."/>
        </authorList>
    </citation>
    <scope>NUCLEOTIDE SEQUENCE</scope>
    <source>
        <strain evidence="2">X5P6</strain>
    </source>
</reference>
<gene>
    <name evidence="2" type="ORF">RBB77_07525</name>
</gene>
<protein>
    <submittedName>
        <fullName evidence="2">TonB C-terminal domain-containing protein</fullName>
    </submittedName>
</protein>
<accession>A0AAU7ZUW7</accession>
<organism evidence="2">
    <name type="scientific">Tunturiibacter psychrotolerans</name>
    <dbReference type="NCBI Taxonomy" id="3069686"/>
    <lineage>
        <taxon>Bacteria</taxon>
        <taxon>Pseudomonadati</taxon>
        <taxon>Acidobacteriota</taxon>
        <taxon>Terriglobia</taxon>
        <taxon>Terriglobales</taxon>
        <taxon>Acidobacteriaceae</taxon>
        <taxon>Tunturiibacter</taxon>
    </lineage>
</organism>
<dbReference type="SUPFAM" id="SSF74653">
    <property type="entry name" value="TolA/TonB C-terminal domain"/>
    <property type="match status" value="1"/>
</dbReference>
<evidence type="ECO:0000256" key="1">
    <source>
        <dbReference type="SAM" id="SignalP"/>
    </source>
</evidence>
<sequence>MTCMKKLLCFLAFVLLAPCLITPAHAQTTTPAMPPQSSDLKLGVDLLSDTNGVDLGPYMRILIADLKKHWLRPAAESANQTSLKQEETLLRFTIATDGQISAMRLENPVQDPAFDKAAWKSATMITPMPLPAE</sequence>
<keyword evidence="1" id="KW-0732">Signal</keyword>
<dbReference type="RefSeq" id="WP_353066135.1">
    <property type="nucleotide sequence ID" value="NZ_CP132942.1"/>
</dbReference>
<dbReference type="AlphaFoldDB" id="A0AAU7ZUW7"/>
<reference evidence="2" key="1">
    <citation type="submission" date="2023-08" db="EMBL/GenBank/DDBJ databases">
        <authorList>
            <person name="Messyasz A."/>
            <person name="Mannisto M.K."/>
            <person name="Kerkhof L.J."/>
            <person name="Haggblom M."/>
        </authorList>
    </citation>
    <scope>NUCLEOTIDE SEQUENCE</scope>
    <source>
        <strain evidence="2">X5P6</strain>
    </source>
</reference>
<evidence type="ECO:0000313" key="2">
    <source>
        <dbReference type="EMBL" id="XCB34737.1"/>
    </source>
</evidence>
<proteinExistence type="predicted"/>
<feature type="signal peptide" evidence="1">
    <location>
        <begin position="1"/>
        <end position="26"/>
    </location>
</feature>
<feature type="chain" id="PRO_5043414539" evidence="1">
    <location>
        <begin position="27"/>
        <end position="133"/>
    </location>
</feature>
<dbReference type="Gene3D" id="3.30.1150.10">
    <property type="match status" value="1"/>
</dbReference>
<dbReference type="EMBL" id="CP132942">
    <property type="protein sequence ID" value="XCB34737.1"/>
    <property type="molecule type" value="Genomic_DNA"/>
</dbReference>
<dbReference type="KEGG" id="tpsc:RBB77_07525"/>